<keyword evidence="1" id="KW-1185">Reference proteome</keyword>
<dbReference type="WBParaSite" id="nRc.2.0.1.t20331-RA">
    <property type="protein sequence ID" value="nRc.2.0.1.t20331-RA"/>
    <property type="gene ID" value="nRc.2.0.1.g20331"/>
</dbReference>
<evidence type="ECO:0000313" key="1">
    <source>
        <dbReference type="Proteomes" id="UP000887565"/>
    </source>
</evidence>
<organism evidence="1 2">
    <name type="scientific">Romanomermis culicivorax</name>
    <name type="common">Nematode worm</name>
    <dbReference type="NCBI Taxonomy" id="13658"/>
    <lineage>
        <taxon>Eukaryota</taxon>
        <taxon>Metazoa</taxon>
        <taxon>Ecdysozoa</taxon>
        <taxon>Nematoda</taxon>
        <taxon>Enoplea</taxon>
        <taxon>Dorylaimia</taxon>
        <taxon>Mermithida</taxon>
        <taxon>Mermithoidea</taxon>
        <taxon>Mermithidae</taxon>
        <taxon>Romanomermis</taxon>
    </lineage>
</organism>
<reference evidence="2" key="1">
    <citation type="submission" date="2022-11" db="UniProtKB">
        <authorList>
            <consortium name="WormBaseParasite"/>
        </authorList>
    </citation>
    <scope>IDENTIFICATION</scope>
</reference>
<dbReference type="AlphaFoldDB" id="A0A915J1J1"/>
<dbReference type="Proteomes" id="UP000887565">
    <property type="component" value="Unplaced"/>
</dbReference>
<sequence length="86" mass="10306">IFKTYGQKLQFSTEKATNFYEFQEKFGPKTLNIAKIWLRSAKNFNFPSKMMKISSNRRTQKGLKSFKSRKTGYWVTDFERKSNFSR</sequence>
<proteinExistence type="predicted"/>
<evidence type="ECO:0000313" key="2">
    <source>
        <dbReference type="WBParaSite" id="nRc.2.0.1.t20331-RA"/>
    </source>
</evidence>
<protein>
    <submittedName>
        <fullName evidence="2">Ribosomal protein L32</fullName>
    </submittedName>
</protein>
<name>A0A915J1J1_ROMCU</name>
<accession>A0A915J1J1</accession>